<sequence>MFKQTFDLFTEEEIWITAVQVATVWTEPTSPRTSKDLNGTTNPTDIDTWIKEMSQEDQLALCNENRVQTQTLYGEPVIVEERTEGFARVIVPAQPSSKNKQGYPGWIPAQQLKKVKKEKLVRSKMAMIRKKHASLLTQDKQPVMKLSYLTLLPVIETHLDEVEVFTPHGNRFLKKEDVRLLSADAGITERSGEGIVEVAASFRGLAYFWGGMSAFGYDCSGLAYATHKANGYQIPRDASDQARQGKEVSFEELKIGDLLFFADEEGKGRIHHVGIYSGNGEMIHAPQVGNGVEKRKLAGTKYEKELCAARRYWN</sequence>
<evidence type="ECO:0000313" key="7">
    <source>
        <dbReference type="Proteomes" id="UP000270219"/>
    </source>
</evidence>
<dbReference type="GO" id="GO:0008234">
    <property type="term" value="F:cysteine-type peptidase activity"/>
    <property type="evidence" value="ECO:0007669"/>
    <property type="project" value="UniProtKB-KW"/>
</dbReference>
<evidence type="ECO:0000259" key="5">
    <source>
        <dbReference type="PROSITE" id="PS51935"/>
    </source>
</evidence>
<keyword evidence="3" id="KW-0378">Hydrolase</keyword>
<dbReference type="InterPro" id="IPR038765">
    <property type="entry name" value="Papain-like_cys_pep_sf"/>
</dbReference>
<dbReference type="AlphaFoldDB" id="A0A498D3W5"/>
<comment type="similarity">
    <text evidence="1">Belongs to the peptidase C40 family.</text>
</comment>
<dbReference type="PROSITE" id="PS51935">
    <property type="entry name" value="NLPC_P60"/>
    <property type="match status" value="1"/>
</dbReference>
<gene>
    <name evidence="6" type="ORF">D8M04_15355</name>
</gene>
<proteinExistence type="inferred from homology"/>
<dbReference type="InterPro" id="IPR000064">
    <property type="entry name" value="NLP_P60_dom"/>
</dbReference>
<organism evidence="6 7">
    <name type="scientific">Oceanobacillus piezotolerans</name>
    <dbReference type="NCBI Taxonomy" id="2448030"/>
    <lineage>
        <taxon>Bacteria</taxon>
        <taxon>Bacillati</taxon>
        <taxon>Bacillota</taxon>
        <taxon>Bacilli</taxon>
        <taxon>Bacillales</taxon>
        <taxon>Bacillaceae</taxon>
        <taxon>Oceanobacillus</taxon>
    </lineage>
</organism>
<comment type="caution">
    <text evidence="6">The sequence shown here is derived from an EMBL/GenBank/DDBJ whole genome shotgun (WGS) entry which is preliminary data.</text>
</comment>
<protein>
    <submittedName>
        <fullName evidence="6">NlpC/P60 family protein</fullName>
    </submittedName>
</protein>
<name>A0A498D3W5_9BACI</name>
<dbReference type="EMBL" id="RCHR01000005">
    <property type="protein sequence ID" value="RLL42921.1"/>
    <property type="molecule type" value="Genomic_DNA"/>
</dbReference>
<keyword evidence="4" id="KW-0788">Thiol protease</keyword>
<dbReference type="PANTHER" id="PTHR47053:SF3">
    <property type="entry name" value="GAMMA-D-GLUTAMYL-L-LYSINE DIPEPTIDYL-PEPTIDASE"/>
    <property type="match status" value="1"/>
</dbReference>
<evidence type="ECO:0000313" key="6">
    <source>
        <dbReference type="EMBL" id="RLL42921.1"/>
    </source>
</evidence>
<dbReference type="Gene3D" id="2.30.30.40">
    <property type="entry name" value="SH3 Domains"/>
    <property type="match status" value="1"/>
</dbReference>
<evidence type="ECO:0000256" key="3">
    <source>
        <dbReference type="ARBA" id="ARBA00022801"/>
    </source>
</evidence>
<evidence type="ECO:0000256" key="2">
    <source>
        <dbReference type="ARBA" id="ARBA00022670"/>
    </source>
</evidence>
<dbReference type="RefSeq" id="WP_121524288.1">
    <property type="nucleotide sequence ID" value="NZ_RCHR01000005.1"/>
</dbReference>
<dbReference type="Proteomes" id="UP000270219">
    <property type="component" value="Unassembled WGS sequence"/>
</dbReference>
<dbReference type="OrthoDB" id="9813368at2"/>
<dbReference type="InterPro" id="IPR057812">
    <property type="entry name" value="SH3_YKFC_2nd"/>
</dbReference>
<accession>A0A498D3W5</accession>
<dbReference type="Pfam" id="PF23795">
    <property type="entry name" value="SH3_YKFC_2nd"/>
    <property type="match status" value="1"/>
</dbReference>
<feature type="domain" description="NlpC/P60" evidence="5">
    <location>
        <begin position="189"/>
        <end position="314"/>
    </location>
</feature>
<dbReference type="GO" id="GO:0006508">
    <property type="term" value="P:proteolysis"/>
    <property type="evidence" value="ECO:0007669"/>
    <property type="project" value="UniProtKB-KW"/>
</dbReference>
<evidence type="ECO:0000256" key="1">
    <source>
        <dbReference type="ARBA" id="ARBA00007074"/>
    </source>
</evidence>
<dbReference type="Gene3D" id="3.90.1720.10">
    <property type="entry name" value="endopeptidase domain like (from Nostoc punctiforme)"/>
    <property type="match status" value="1"/>
</dbReference>
<evidence type="ECO:0000256" key="4">
    <source>
        <dbReference type="ARBA" id="ARBA00022807"/>
    </source>
</evidence>
<dbReference type="SUPFAM" id="SSF54001">
    <property type="entry name" value="Cysteine proteinases"/>
    <property type="match status" value="1"/>
</dbReference>
<reference evidence="6 7" key="1">
    <citation type="submission" date="2018-10" db="EMBL/GenBank/DDBJ databases">
        <title>Oceanobacillus sp. YLB-02 draft genome.</title>
        <authorList>
            <person name="Yu L."/>
        </authorList>
    </citation>
    <scope>NUCLEOTIDE SEQUENCE [LARGE SCALE GENOMIC DNA]</scope>
    <source>
        <strain evidence="6 7">YLB-02</strain>
    </source>
</reference>
<keyword evidence="2" id="KW-0645">Protease</keyword>
<dbReference type="PANTHER" id="PTHR47053">
    <property type="entry name" value="MUREIN DD-ENDOPEPTIDASE MEPH-RELATED"/>
    <property type="match status" value="1"/>
</dbReference>
<dbReference type="Pfam" id="PF00877">
    <property type="entry name" value="NLPC_P60"/>
    <property type="match status" value="1"/>
</dbReference>
<dbReference type="InterPro" id="IPR051202">
    <property type="entry name" value="Peptidase_C40"/>
</dbReference>
<keyword evidence="7" id="KW-1185">Reference proteome</keyword>